<organism evidence="1 2">
    <name type="scientific">Bartonella grahamii</name>
    <dbReference type="NCBI Taxonomy" id="33045"/>
    <lineage>
        <taxon>Bacteria</taxon>
        <taxon>Pseudomonadati</taxon>
        <taxon>Pseudomonadota</taxon>
        <taxon>Alphaproteobacteria</taxon>
        <taxon>Hyphomicrobiales</taxon>
        <taxon>Bartonellaceae</taxon>
        <taxon>Bartonella</taxon>
    </lineage>
</organism>
<name>A0A336NEQ0_BARGR</name>
<protein>
    <submittedName>
        <fullName evidence="1">Uncharacterized protein</fullName>
    </submittedName>
</protein>
<proteinExistence type="predicted"/>
<gene>
    <name evidence="1" type="ORF">NCTC12860_00631</name>
</gene>
<dbReference type="AlphaFoldDB" id="A0A336NEQ0"/>
<sequence>MFEGGIKTVKVCLDVLGHVCSGSFFYCGDNDARYVFLLGGGGELGGKFFS</sequence>
<dbReference type="EMBL" id="UFTD01000001">
    <property type="protein sequence ID" value="SSZ39417.1"/>
    <property type="molecule type" value="Genomic_DNA"/>
</dbReference>
<evidence type="ECO:0000313" key="2">
    <source>
        <dbReference type="Proteomes" id="UP000253846"/>
    </source>
</evidence>
<accession>A0A336NEQ0</accession>
<dbReference type="Proteomes" id="UP000253846">
    <property type="component" value="Unassembled WGS sequence"/>
</dbReference>
<reference evidence="1 2" key="1">
    <citation type="submission" date="2018-06" db="EMBL/GenBank/DDBJ databases">
        <authorList>
            <consortium name="Pathogen Informatics"/>
            <person name="Doyle S."/>
        </authorList>
    </citation>
    <scope>NUCLEOTIDE SEQUENCE [LARGE SCALE GENOMIC DNA]</scope>
    <source>
        <strain evidence="1 2">NCTC12860</strain>
    </source>
</reference>
<evidence type="ECO:0000313" key="1">
    <source>
        <dbReference type="EMBL" id="SSZ39417.1"/>
    </source>
</evidence>